<protein>
    <recommendedName>
        <fullName evidence="8">YihY/virulence factor BrkB family protein</fullName>
    </recommendedName>
</protein>
<sequence length="113" mass="12927">MFFIRYIIWLLRFIGDITNEFLDKNIPFMSAAISFYAFFSLFPLLLALIIIFTLFFGVRGFEQLLIDSVKDFIPILDEQDDAFIKTFFASLTSKRFITSAIAAFGLLIASTAV</sequence>
<evidence type="ECO:0008006" key="8">
    <source>
        <dbReference type="Google" id="ProtNLM"/>
    </source>
</evidence>
<dbReference type="PANTHER" id="PTHR30213:SF1">
    <property type="entry name" value="INNER MEMBRANE PROTEIN YHJD"/>
    <property type="match status" value="1"/>
</dbReference>
<accession>A0A383A503</accession>
<name>A0A383A503_9ZZZZ</name>
<reference evidence="7" key="1">
    <citation type="submission" date="2018-05" db="EMBL/GenBank/DDBJ databases">
        <authorList>
            <person name="Lanie J.A."/>
            <person name="Ng W.-L."/>
            <person name="Kazmierczak K.M."/>
            <person name="Andrzejewski T.M."/>
            <person name="Davidsen T.M."/>
            <person name="Wayne K.J."/>
            <person name="Tettelin H."/>
            <person name="Glass J.I."/>
            <person name="Rusch D."/>
            <person name="Podicherti R."/>
            <person name="Tsui H.-C.T."/>
            <person name="Winkler M.E."/>
        </authorList>
    </citation>
    <scope>NUCLEOTIDE SEQUENCE</scope>
</reference>
<comment type="subcellular location">
    <subcellularLocation>
        <location evidence="1">Cell membrane</location>
        <topology evidence="1">Multi-pass membrane protein</topology>
    </subcellularLocation>
</comment>
<evidence type="ECO:0000256" key="6">
    <source>
        <dbReference type="SAM" id="Phobius"/>
    </source>
</evidence>
<dbReference type="AlphaFoldDB" id="A0A383A503"/>
<keyword evidence="5 6" id="KW-0472">Membrane</keyword>
<evidence type="ECO:0000256" key="1">
    <source>
        <dbReference type="ARBA" id="ARBA00004651"/>
    </source>
</evidence>
<proteinExistence type="predicted"/>
<evidence type="ECO:0000256" key="5">
    <source>
        <dbReference type="ARBA" id="ARBA00023136"/>
    </source>
</evidence>
<feature type="transmembrane region" description="Helical" evidence="6">
    <location>
        <begin position="33"/>
        <end position="58"/>
    </location>
</feature>
<dbReference type="InterPro" id="IPR017039">
    <property type="entry name" value="Virul_fac_BrkB"/>
</dbReference>
<keyword evidence="4 6" id="KW-1133">Transmembrane helix</keyword>
<organism evidence="7">
    <name type="scientific">marine metagenome</name>
    <dbReference type="NCBI Taxonomy" id="408172"/>
    <lineage>
        <taxon>unclassified sequences</taxon>
        <taxon>metagenomes</taxon>
        <taxon>ecological metagenomes</taxon>
    </lineage>
</organism>
<evidence type="ECO:0000313" key="7">
    <source>
        <dbReference type="EMBL" id="SVE02088.1"/>
    </source>
</evidence>
<feature type="non-terminal residue" evidence="7">
    <location>
        <position position="113"/>
    </location>
</feature>
<keyword evidence="2" id="KW-1003">Cell membrane</keyword>
<dbReference type="GO" id="GO:0005886">
    <property type="term" value="C:plasma membrane"/>
    <property type="evidence" value="ECO:0007669"/>
    <property type="project" value="UniProtKB-SubCell"/>
</dbReference>
<evidence type="ECO:0000256" key="2">
    <source>
        <dbReference type="ARBA" id="ARBA00022475"/>
    </source>
</evidence>
<dbReference type="Pfam" id="PF03631">
    <property type="entry name" value="Virul_fac_BrkB"/>
    <property type="match status" value="1"/>
</dbReference>
<evidence type="ECO:0000256" key="4">
    <source>
        <dbReference type="ARBA" id="ARBA00022989"/>
    </source>
</evidence>
<dbReference type="EMBL" id="UINC01188727">
    <property type="protein sequence ID" value="SVE02088.1"/>
    <property type="molecule type" value="Genomic_DNA"/>
</dbReference>
<evidence type="ECO:0000256" key="3">
    <source>
        <dbReference type="ARBA" id="ARBA00022692"/>
    </source>
</evidence>
<keyword evidence="3 6" id="KW-0812">Transmembrane</keyword>
<gene>
    <name evidence="7" type="ORF">METZ01_LOCUS454942</name>
</gene>
<dbReference type="PANTHER" id="PTHR30213">
    <property type="entry name" value="INNER MEMBRANE PROTEIN YHJD"/>
    <property type="match status" value="1"/>
</dbReference>